<organism evidence="4 5">
    <name type="scientific">Rhodoplanes serenus</name>
    <dbReference type="NCBI Taxonomy" id="200615"/>
    <lineage>
        <taxon>Bacteria</taxon>
        <taxon>Pseudomonadati</taxon>
        <taxon>Pseudomonadota</taxon>
        <taxon>Alphaproteobacteria</taxon>
        <taxon>Hyphomicrobiales</taxon>
        <taxon>Nitrobacteraceae</taxon>
        <taxon>Rhodoplanes</taxon>
    </lineage>
</organism>
<reference evidence="5" key="1">
    <citation type="submission" date="2018-10" db="EMBL/GenBank/DDBJ databases">
        <authorList>
            <person name="Peiro R."/>
            <person name="Begona"/>
            <person name="Cbmso G."/>
            <person name="Lopez M."/>
            <person name="Gonzalez S."/>
            <person name="Sacristan E."/>
            <person name="Castillo E."/>
        </authorList>
    </citation>
    <scope>NUCLEOTIDE SEQUENCE [LARGE SCALE GENOMIC DNA]</scope>
</reference>
<feature type="region of interest" description="Disordered" evidence="1">
    <location>
        <begin position="1"/>
        <end position="39"/>
    </location>
</feature>
<evidence type="ECO:0000313" key="4">
    <source>
        <dbReference type="EMBL" id="VCU10511.1"/>
    </source>
</evidence>
<dbReference type="RefSeq" id="WP_111387818.1">
    <property type="nucleotide sequence ID" value="NZ_NPEW01000257.1"/>
</dbReference>
<dbReference type="InterPro" id="IPR051599">
    <property type="entry name" value="Cell_Envelope_Assoc"/>
</dbReference>
<keyword evidence="2" id="KW-0812">Transmembrane</keyword>
<name>A0A327JX66_9BRAD</name>
<dbReference type="GO" id="GO:0000270">
    <property type="term" value="P:peptidoglycan metabolic process"/>
    <property type="evidence" value="ECO:0007669"/>
    <property type="project" value="TreeGrafter"/>
</dbReference>
<evidence type="ECO:0000259" key="3">
    <source>
        <dbReference type="Pfam" id="PF02698"/>
    </source>
</evidence>
<dbReference type="PANTHER" id="PTHR30336">
    <property type="entry name" value="INNER MEMBRANE PROTEIN, PROBABLE PERMEASE"/>
    <property type="match status" value="1"/>
</dbReference>
<evidence type="ECO:0000256" key="2">
    <source>
        <dbReference type="SAM" id="Phobius"/>
    </source>
</evidence>
<dbReference type="Pfam" id="PF02698">
    <property type="entry name" value="DUF218"/>
    <property type="match status" value="1"/>
</dbReference>
<feature type="compositionally biased region" description="Low complexity" evidence="1">
    <location>
        <begin position="23"/>
        <end position="34"/>
    </location>
</feature>
<dbReference type="InterPro" id="IPR003848">
    <property type="entry name" value="DUF218"/>
</dbReference>
<protein>
    <recommendedName>
        <fullName evidence="3">DUF218 domain-containing protein</fullName>
    </recommendedName>
</protein>
<dbReference type="CDD" id="cd06259">
    <property type="entry name" value="YdcF-like"/>
    <property type="match status" value="1"/>
</dbReference>
<evidence type="ECO:0000256" key="1">
    <source>
        <dbReference type="SAM" id="MobiDB-lite"/>
    </source>
</evidence>
<dbReference type="PANTHER" id="PTHR30336:SF4">
    <property type="entry name" value="ENVELOPE BIOGENESIS FACTOR ELYC"/>
    <property type="match status" value="1"/>
</dbReference>
<feature type="domain" description="DUF218" evidence="3">
    <location>
        <begin position="86"/>
        <end position="223"/>
    </location>
</feature>
<sequence length="260" mass="27916">MAIEDGGPTRDAAGAAPRERPHAPSGASSSPAAHPGRRGPLRRALHRLSLVVVALGVAVATTLGVGFLWFADQVPRREVVLTRTADGIVALTGGASRVVDAVELLAAGHGRRLLITGVNRNTNSSELSRGVPDFERLFACCIDLDHEAHNTIGNAVETRRWTESRGVRSLVVVTSSYHMPRALAELSHRLPDIELIPYPVVTPARAAPWWSSPANARLLMIEYVKYVAALARMRIEPVVDLTQAAQRRRPEPAPPAGPAS</sequence>
<dbReference type="EMBL" id="UWOC01000171">
    <property type="protein sequence ID" value="VCU10511.1"/>
    <property type="molecule type" value="Genomic_DNA"/>
</dbReference>
<dbReference type="AlphaFoldDB" id="A0A327JX66"/>
<keyword evidence="5" id="KW-1185">Reference proteome</keyword>
<keyword evidence="2" id="KW-0472">Membrane</keyword>
<gene>
    <name evidence="4" type="ORF">RHODGE_RHODGE_03710</name>
</gene>
<dbReference type="Proteomes" id="UP000289200">
    <property type="component" value="Unassembled WGS sequence"/>
</dbReference>
<dbReference type="GO" id="GO:0005886">
    <property type="term" value="C:plasma membrane"/>
    <property type="evidence" value="ECO:0007669"/>
    <property type="project" value="TreeGrafter"/>
</dbReference>
<dbReference type="OrthoDB" id="9812311at2"/>
<comment type="caution">
    <text evidence="4">The sequence shown here is derived from an EMBL/GenBank/DDBJ whole genome shotgun (WGS) entry which is preliminary data.</text>
</comment>
<feature type="transmembrane region" description="Helical" evidence="2">
    <location>
        <begin position="48"/>
        <end position="71"/>
    </location>
</feature>
<keyword evidence="2" id="KW-1133">Transmembrane helix</keyword>
<dbReference type="InterPro" id="IPR014729">
    <property type="entry name" value="Rossmann-like_a/b/a_fold"/>
</dbReference>
<proteinExistence type="predicted"/>
<dbReference type="Gene3D" id="3.40.50.620">
    <property type="entry name" value="HUPs"/>
    <property type="match status" value="1"/>
</dbReference>
<accession>A0A327JX66</accession>
<dbReference type="GO" id="GO:0043164">
    <property type="term" value="P:Gram-negative-bacterium-type cell wall biogenesis"/>
    <property type="evidence" value="ECO:0007669"/>
    <property type="project" value="TreeGrafter"/>
</dbReference>
<evidence type="ECO:0000313" key="5">
    <source>
        <dbReference type="Proteomes" id="UP000289200"/>
    </source>
</evidence>